<evidence type="ECO:0000256" key="3">
    <source>
        <dbReference type="ARBA" id="ARBA00022617"/>
    </source>
</evidence>
<evidence type="ECO:0000313" key="11">
    <source>
        <dbReference type="EMBL" id="TDL21128.1"/>
    </source>
</evidence>
<keyword evidence="4" id="KW-0479">Metal-binding</keyword>
<dbReference type="PROSITE" id="PS51405">
    <property type="entry name" value="HEME_HALOPEROXIDASE"/>
    <property type="match status" value="1"/>
</dbReference>
<keyword evidence="9" id="KW-0472">Membrane</keyword>
<feature type="domain" description="Heme haloperoxidase family profile" evidence="10">
    <location>
        <begin position="5"/>
        <end position="212"/>
    </location>
</feature>
<feature type="region of interest" description="Disordered" evidence="8">
    <location>
        <begin position="1"/>
        <end position="20"/>
    </location>
</feature>
<evidence type="ECO:0000256" key="7">
    <source>
        <dbReference type="ARBA" id="ARBA00025795"/>
    </source>
</evidence>
<dbReference type="InterPro" id="IPR036851">
    <property type="entry name" value="Chloroperoxidase-like_sf"/>
</dbReference>
<dbReference type="GO" id="GO:0004601">
    <property type="term" value="F:peroxidase activity"/>
    <property type="evidence" value="ECO:0007669"/>
    <property type="project" value="UniProtKB-KW"/>
</dbReference>
<dbReference type="STRING" id="50990.A0A4Y7Q1L6"/>
<feature type="transmembrane region" description="Helical" evidence="9">
    <location>
        <begin position="52"/>
        <end position="75"/>
    </location>
</feature>
<gene>
    <name evidence="11" type="ORF">BD410DRAFT_815402</name>
</gene>
<evidence type="ECO:0000256" key="5">
    <source>
        <dbReference type="ARBA" id="ARBA00023002"/>
    </source>
</evidence>
<keyword evidence="3" id="KW-0349">Heme</keyword>
<evidence type="ECO:0000259" key="10">
    <source>
        <dbReference type="PROSITE" id="PS51405"/>
    </source>
</evidence>
<evidence type="ECO:0000256" key="4">
    <source>
        <dbReference type="ARBA" id="ARBA00022723"/>
    </source>
</evidence>
<dbReference type="VEuPathDB" id="FungiDB:BD410DRAFT_815402"/>
<protein>
    <submittedName>
        <fullName evidence="11">Cloroperoxidase</fullName>
    </submittedName>
</protein>
<dbReference type="PANTHER" id="PTHR33577">
    <property type="entry name" value="STERIGMATOCYSTIN BIOSYNTHESIS PEROXIDASE STCC-RELATED"/>
    <property type="match status" value="1"/>
</dbReference>
<dbReference type="Proteomes" id="UP000294933">
    <property type="component" value="Unassembled WGS sequence"/>
</dbReference>
<accession>A0A4Y7Q1L6</accession>
<keyword evidence="9" id="KW-1133">Transmembrane helix</keyword>
<proteinExistence type="inferred from homology"/>
<dbReference type="PANTHER" id="PTHR33577:SF9">
    <property type="entry name" value="PEROXIDASE STCC"/>
    <property type="match status" value="1"/>
</dbReference>
<evidence type="ECO:0000256" key="2">
    <source>
        <dbReference type="ARBA" id="ARBA00022559"/>
    </source>
</evidence>
<dbReference type="Gene3D" id="1.10.489.10">
    <property type="entry name" value="Chloroperoxidase-like"/>
    <property type="match status" value="1"/>
</dbReference>
<comment type="cofactor">
    <cofactor evidence="1">
        <name>heme b</name>
        <dbReference type="ChEBI" id="CHEBI:60344"/>
    </cofactor>
</comment>
<name>A0A4Y7Q1L6_9AGAM</name>
<keyword evidence="9" id="KW-0812">Transmembrane</keyword>
<evidence type="ECO:0000256" key="9">
    <source>
        <dbReference type="SAM" id="Phobius"/>
    </source>
</evidence>
<sequence>MSSLSSHQFRPASDDDSRSPCPALNALANHGYLPHNGKNLSIMTLVRAMKSVYNLSTALSLLLAIGGTILCGNWLSLNLHDLALHNRIEHDASLTHEDALHGHKYAPIDVDQSLVSDMLDCSPADDLTLEDLARVRARRDMTLAVPLGGMRATISRAECAQVIIVFGDENGVAPKRVLREWFGEERIPDGWSGPKGTAGIRNTFAKAKEVGQEVARLTRHA</sequence>
<dbReference type="AlphaFoldDB" id="A0A4Y7Q1L6"/>
<dbReference type="InterPro" id="IPR000028">
    <property type="entry name" value="Chloroperoxidase"/>
</dbReference>
<evidence type="ECO:0000256" key="8">
    <source>
        <dbReference type="SAM" id="MobiDB-lite"/>
    </source>
</evidence>
<dbReference type="SUPFAM" id="SSF47571">
    <property type="entry name" value="Cloroperoxidase"/>
    <property type="match status" value="1"/>
</dbReference>
<keyword evidence="5" id="KW-0560">Oxidoreductase</keyword>
<organism evidence="11 12">
    <name type="scientific">Rickenella mellea</name>
    <dbReference type="NCBI Taxonomy" id="50990"/>
    <lineage>
        <taxon>Eukaryota</taxon>
        <taxon>Fungi</taxon>
        <taxon>Dikarya</taxon>
        <taxon>Basidiomycota</taxon>
        <taxon>Agaricomycotina</taxon>
        <taxon>Agaricomycetes</taxon>
        <taxon>Hymenochaetales</taxon>
        <taxon>Rickenellaceae</taxon>
        <taxon>Rickenella</taxon>
    </lineage>
</organism>
<dbReference type="EMBL" id="ML170183">
    <property type="protein sequence ID" value="TDL21128.1"/>
    <property type="molecule type" value="Genomic_DNA"/>
</dbReference>
<dbReference type="Pfam" id="PF01328">
    <property type="entry name" value="Peroxidase_2"/>
    <property type="match status" value="1"/>
</dbReference>
<keyword evidence="2 11" id="KW-0575">Peroxidase</keyword>
<dbReference type="GO" id="GO:0046872">
    <property type="term" value="F:metal ion binding"/>
    <property type="evidence" value="ECO:0007669"/>
    <property type="project" value="UniProtKB-KW"/>
</dbReference>
<comment type="similarity">
    <text evidence="7">Belongs to the chloroperoxidase family.</text>
</comment>
<keyword evidence="6" id="KW-0408">Iron</keyword>
<keyword evidence="12" id="KW-1185">Reference proteome</keyword>
<dbReference type="OrthoDB" id="407298at2759"/>
<reference evidence="11 12" key="1">
    <citation type="submission" date="2018-06" db="EMBL/GenBank/DDBJ databases">
        <title>A transcriptomic atlas of mushroom development highlights an independent origin of complex multicellularity.</title>
        <authorList>
            <consortium name="DOE Joint Genome Institute"/>
            <person name="Krizsan K."/>
            <person name="Almasi E."/>
            <person name="Merenyi Z."/>
            <person name="Sahu N."/>
            <person name="Viragh M."/>
            <person name="Koszo T."/>
            <person name="Mondo S."/>
            <person name="Kiss B."/>
            <person name="Balint B."/>
            <person name="Kues U."/>
            <person name="Barry K."/>
            <person name="Hegedus J.C."/>
            <person name="Henrissat B."/>
            <person name="Johnson J."/>
            <person name="Lipzen A."/>
            <person name="Ohm R."/>
            <person name="Nagy I."/>
            <person name="Pangilinan J."/>
            <person name="Yan J."/>
            <person name="Xiong Y."/>
            <person name="Grigoriev I.V."/>
            <person name="Hibbett D.S."/>
            <person name="Nagy L.G."/>
        </authorList>
    </citation>
    <scope>NUCLEOTIDE SEQUENCE [LARGE SCALE GENOMIC DNA]</scope>
    <source>
        <strain evidence="11 12">SZMC22713</strain>
    </source>
</reference>
<evidence type="ECO:0000256" key="1">
    <source>
        <dbReference type="ARBA" id="ARBA00001970"/>
    </source>
</evidence>
<evidence type="ECO:0000256" key="6">
    <source>
        <dbReference type="ARBA" id="ARBA00023004"/>
    </source>
</evidence>
<evidence type="ECO:0000313" key="12">
    <source>
        <dbReference type="Proteomes" id="UP000294933"/>
    </source>
</evidence>